<dbReference type="Proteomes" id="UP000252458">
    <property type="component" value="Unassembled WGS sequence"/>
</dbReference>
<accession>A0A365QZ77</accession>
<dbReference type="EMBL" id="QMFZ01000007">
    <property type="protein sequence ID" value="RBB40322.1"/>
    <property type="molecule type" value="Genomic_DNA"/>
</dbReference>
<feature type="compositionally biased region" description="Basic residues" evidence="1">
    <location>
        <begin position="1"/>
        <end position="10"/>
    </location>
</feature>
<name>A0A365QZ77_9BURK</name>
<reference evidence="2 3" key="1">
    <citation type="submission" date="2018-06" db="EMBL/GenBank/DDBJ databases">
        <title>Draft genome sequence of Burkholderia reimsis strain BE51 isolated from a French agricultural soil.</title>
        <authorList>
            <person name="Esmaeel Q."/>
        </authorList>
    </citation>
    <scope>NUCLEOTIDE SEQUENCE [LARGE SCALE GENOMIC DNA]</scope>
    <source>
        <strain evidence="2 3">BE51</strain>
    </source>
</reference>
<gene>
    <name evidence="2" type="ORF">DPV79_10600</name>
</gene>
<organism evidence="2 3">
    <name type="scientific">Burkholderia reimsis</name>
    <dbReference type="NCBI Taxonomy" id="2234132"/>
    <lineage>
        <taxon>Bacteria</taxon>
        <taxon>Pseudomonadati</taxon>
        <taxon>Pseudomonadota</taxon>
        <taxon>Betaproteobacteria</taxon>
        <taxon>Burkholderiales</taxon>
        <taxon>Burkholderiaceae</taxon>
        <taxon>Burkholderia</taxon>
    </lineage>
</organism>
<feature type="region of interest" description="Disordered" evidence="1">
    <location>
        <begin position="1"/>
        <end position="22"/>
    </location>
</feature>
<keyword evidence="3" id="KW-1185">Reference proteome</keyword>
<proteinExistence type="predicted"/>
<protein>
    <submittedName>
        <fullName evidence="2">Uncharacterized protein</fullName>
    </submittedName>
</protein>
<dbReference type="AlphaFoldDB" id="A0A365QZ77"/>
<sequence length="141" mass="14587">MVQARRRPSARRASGGAGARDAVEVRERIVRQHEAGRREVLAQMRGRTRRSGSRTCARRRERAAAGRSICAAGECLSSASHGGNACVAHAAHTGACAHATSSGPPSARHSIDRSLSVRCGAAACCGTRSGSGCVSRTTHAA</sequence>
<comment type="caution">
    <text evidence="2">The sequence shown here is derived from an EMBL/GenBank/DDBJ whole genome shotgun (WGS) entry which is preliminary data.</text>
</comment>
<evidence type="ECO:0000313" key="2">
    <source>
        <dbReference type="EMBL" id="RBB40322.1"/>
    </source>
</evidence>
<evidence type="ECO:0000313" key="3">
    <source>
        <dbReference type="Proteomes" id="UP000252458"/>
    </source>
</evidence>
<evidence type="ECO:0000256" key="1">
    <source>
        <dbReference type="SAM" id="MobiDB-lite"/>
    </source>
</evidence>